<sequence length="118" mass="13374">MLKLTLTSHVNEIFSNDSVFLKNWLTEWIHANIQNSSFGMPDDVKAALGEKFASSLENTEFPELFLSVVRILAREKAGIESLLNNDLCEKILNFAGLPPKNGVVNDETRNYDNRNDKF</sequence>
<keyword evidence="2" id="KW-1185">Reference proteome</keyword>
<dbReference type="EnsemblMetazoa" id="CJA40034.1">
    <property type="protein sequence ID" value="CJA40034.1"/>
    <property type="gene ID" value="WBGene00215882"/>
</dbReference>
<protein>
    <submittedName>
        <fullName evidence="1">Uncharacterized protein</fullName>
    </submittedName>
</protein>
<reference evidence="2" key="1">
    <citation type="submission" date="2010-08" db="EMBL/GenBank/DDBJ databases">
        <authorList>
            <consortium name="Caenorhabditis japonica Sequencing Consortium"/>
            <person name="Wilson R.K."/>
        </authorList>
    </citation>
    <scope>NUCLEOTIDE SEQUENCE [LARGE SCALE GENOMIC DNA]</scope>
    <source>
        <strain evidence="2">DF5081</strain>
    </source>
</reference>
<reference evidence="1" key="2">
    <citation type="submission" date="2022-06" db="UniProtKB">
        <authorList>
            <consortium name="EnsemblMetazoa"/>
        </authorList>
    </citation>
    <scope>IDENTIFICATION</scope>
    <source>
        <strain evidence="1">DF5081</strain>
    </source>
</reference>
<organism evidence="1 2">
    <name type="scientific">Caenorhabditis japonica</name>
    <dbReference type="NCBI Taxonomy" id="281687"/>
    <lineage>
        <taxon>Eukaryota</taxon>
        <taxon>Metazoa</taxon>
        <taxon>Ecdysozoa</taxon>
        <taxon>Nematoda</taxon>
        <taxon>Chromadorea</taxon>
        <taxon>Rhabditida</taxon>
        <taxon>Rhabditina</taxon>
        <taxon>Rhabditomorpha</taxon>
        <taxon>Rhabditoidea</taxon>
        <taxon>Rhabditidae</taxon>
        <taxon>Peloderinae</taxon>
        <taxon>Caenorhabditis</taxon>
    </lineage>
</organism>
<accession>A0A8R1ETJ5</accession>
<proteinExistence type="predicted"/>
<name>A0A8R1ETJ5_CAEJA</name>
<dbReference type="AlphaFoldDB" id="A0A8R1ETJ5"/>
<evidence type="ECO:0000313" key="2">
    <source>
        <dbReference type="Proteomes" id="UP000005237"/>
    </source>
</evidence>
<dbReference type="Proteomes" id="UP000005237">
    <property type="component" value="Unassembled WGS sequence"/>
</dbReference>
<evidence type="ECO:0000313" key="1">
    <source>
        <dbReference type="EnsemblMetazoa" id="CJA40034.1"/>
    </source>
</evidence>